<proteinExistence type="predicted"/>
<dbReference type="SUPFAM" id="SSF53474">
    <property type="entry name" value="alpha/beta-Hydrolases"/>
    <property type="match status" value="1"/>
</dbReference>
<evidence type="ECO:0000313" key="3">
    <source>
        <dbReference type="Proteomes" id="UP000824179"/>
    </source>
</evidence>
<dbReference type="Gene3D" id="3.40.50.1820">
    <property type="entry name" value="alpha/beta hydrolase"/>
    <property type="match status" value="1"/>
</dbReference>
<dbReference type="Proteomes" id="UP000824179">
    <property type="component" value="Unassembled WGS sequence"/>
</dbReference>
<dbReference type="InterPro" id="IPR051044">
    <property type="entry name" value="MAG_DAG_Lipase"/>
</dbReference>
<dbReference type="InterPro" id="IPR029058">
    <property type="entry name" value="AB_hydrolase_fold"/>
</dbReference>
<dbReference type="Pfam" id="PF12146">
    <property type="entry name" value="Hydrolase_4"/>
    <property type="match status" value="1"/>
</dbReference>
<dbReference type="PANTHER" id="PTHR11614">
    <property type="entry name" value="PHOSPHOLIPASE-RELATED"/>
    <property type="match status" value="1"/>
</dbReference>
<dbReference type="EMBL" id="DVHB01000048">
    <property type="protein sequence ID" value="HIR39231.1"/>
    <property type="molecule type" value="Genomic_DNA"/>
</dbReference>
<evidence type="ECO:0000313" key="2">
    <source>
        <dbReference type="EMBL" id="HIR39231.1"/>
    </source>
</evidence>
<gene>
    <name evidence="2" type="ORF">IAB90_02510</name>
</gene>
<name>A0A9D1AGC3_9FIRM</name>
<accession>A0A9D1AGC3</accession>
<organism evidence="2 3">
    <name type="scientific">Candidatus Coproplasma stercoripullorum</name>
    <dbReference type="NCBI Taxonomy" id="2840751"/>
    <lineage>
        <taxon>Bacteria</taxon>
        <taxon>Bacillati</taxon>
        <taxon>Bacillota</taxon>
        <taxon>Clostridia</taxon>
        <taxon>Eubacteriales</taxon>
        <taxon>Candidatus Coproplasma</taxon>
    </lineage>
</organism>
<dbReference type="InterPro" id="IPR022742">
    <property type="entry name" value="Hydrolase_4"/>
</dbReference>
<reference evidence="2" key="1">
    <citation type="submission" date="2020-10" db="EMBL/GenBank/DDBJ databases">
        <authorList>
            <person name="Gilroy R."/>
        </authorList>
    </citation>
    <scope>NUCLEOTIDE SEQUENCE</scope>
    <source>
        <strain evidence="2">ChiW25-3613</strain>
    </source>
</reference>
<keyword evidence="2" id="KW-0378">Hydrolase</keyword>
<comment type="caution">
    <text evidence="2">The sequence shown here is derived from an EMBL/GenBank/DDBJ whole genome shotgun (WGS) entry which is preliminary data.</text>
</comment>
<evidence type="ECO:0000259" key="1">
    <source>
        <dbReference type="Pfam" id="PF12146"/>
    </source>
</evidence>
<feature type="domain" description="Serine aminopeptidase S33" evidence="1">
    <location>
        <begin position="26"/>
        <end position="285"/>
    </location>
</feature>
<reference evidence="2" key="2">
    <citation type="journal article" date="2021" name="PeerJ">
        <title>Extensive microbial diversity within the chicken gut microbiome revealed by metagenomics and culture.</title>
        <authorList>
            <person name="Gilroy R."/>
            <person name="Ravi A."/>
            <person name="Getino M."/>
            <person name="Pursley I."/>
            <person name="Horton D.L."/>
            <person name="Alikhan N.F."/>
            <person name="Baker D."/>
            <person name="Gharbi K."/>
            <person name="Hall N."/>
            <person name="Watson M."/>
            <person name="Adriaenssens E.M."/>
            <person name="Foster-Nyarko E."/>
            <person name="Jarju S."/>
            <person name="Secka A."/>
            <person name="Antonio M."/>
            <person name="Oren A."/>
            <person name="Chaudhuri R.R."/>
            <person name="La Ragione R."/>
            <person name="Hildebrand F."/>
            <person name="Pallen M.J."/>
        </authorList>
    </citation>
    <scope>NUCLEOTIDE SEQUENCE</scope>
    <source>
        <strain evidence="2">ChiW25-3613</strain>
    </source>
</reference>
<protein>
    <submittedName>
        <fullName evidence="2">Alpha/beta hydrolase</fullName>
    </submittedName>
</protein>
<sequence>MEEIYYPSADGVHNVHACIWRPRGEIIAILQIIHGMEEYAARYSKFAQMAAERGVLVCAEDHLGHGGTADGDFGHFPKDGEELVLKDIAELTSRVRAIAPGVPCFVMGHSMGSFFCREYIARNGREFSGAIIMGTGFTGAGTLFFARLVTKIIGGIYGREHKSKFISKLAFGAYNVKFKPARTGYEWLSKNEQNVKAYVADEKCGFGFTCGGFMGLFGIIKKCCSKSAFDCTPKELPIFIVSGADDPVGAYGKGVKKVYNKYRAAGVNDLSLKLYNEARHEILNDDCAEEACADIFSFIFGRAQIK</sequence>
<dbReference type="AlphaFoldDB" id="A0A9D1AGC3"/>
<dbReference type="GO" id="GO:0016787">
    <property type="term" value="F:hydrolase activity"/>
    <property type="evidence" value="ECO:0007669"/>
    <property type="project" value="UniProtKB-KW"/>
</dbReference>